<proteinExistence type="predicted"/>
<dbReference type="EMBL" id="FOBM01000018">
    <property type="protein sequence ID" value="SEM36334.1"/>
    <property type="molecule type" value="Genomic_DNA"/>
</dbReference>
<accession>A0A1H7XRS4</accession>
<gene>
    <name evidence="1" type="ORF">SAMN04487839_11818</name>
</gene>
<evidence type="ECO:0000313" key="2">
    <source>
        <dbReference type="Proteomes" id="UP000182764"/>
    </source>
</evidence>
<protein>
    <submittedName>
        <fullName evidence="1">Uncharacterized protein</fullName>
    </submittedName>
</protein>
<dbReference type="RefSeq" id="WP_176763329.1">
    <property type="nucleotide sequence ID" value="NZ_FNUH01000013.1"/>
</dbReference>
<dbReference type="AlphaFoldDB" id="A0A1H7XRS4"/>
<name>A0A1H7XRS4_9STRE</name>
<dbReference type="Proteomes" id="UP000182764">
    <property type="component" value="Unassembled WGS sequence"/>
</dbReference>
<sequence>MEASKITILDIFEIMAKKETDVVNLDFEYDGIPARIQCKLMTNLKAEWKE</sequence>
<evidence type="ECO:0000313" key="1">
    <source>
        <dbReference type="EMBL" id="SEM36334.1"/>
    </source>
</evidence>
<organism evidence="1 2">
    <name type="scientific">Streptococcus gallolyticus</name>
    <dbReference type="NCBI Taxonomy" id="315405"/>
    <lineage>
        <taxon>Bacteria</taxon>
        <taxon>Bacillati</taxon>
        <taxon>Bacillota</taxon>
        <taxon>Bacilli</taxon>
        <taxon>Lactobacillales</taxon>
        <taxon>Streptococcaceae</taxon>
        <taxon>Streptococcus</taxon>
    </lineage>
</organism>
<reference evidence="1 2" key="1">
    <citation type="submission" date="2016-10" db="EMBL/GenBank/DDBJ databases">
        <authorList>
            <person name="de Groot N.N."/>
        </authorList>
    </citation>
    <scope>NUCLEOTIDE SEQUENCE [LARGE SCALE GENOMIC DNA]</scope>
    <source>
        <strain evidence="1 2">VTM1R29</strain>
    </source>
</reference>